<gene>
    <name evidence="8" type="ORF">ACJDT4_00195</name>
</gene>
<dbReference type="CDD" id="cd01164">
    <property type="entry name" value="FruK_PfkB_like"/>
    <property type="match status" value="1"/>
</dbReference>
<accession>A0ABW8T8F6</accession>
<evidence type="ECO:0000256" key="1">
    <source>
        <dbReference type="ARBA" id="ARBA00005380"/>
    </source>
</evidence>
<sequence>MITIINLNASVDKRYEIQDIIKGKVMRAKGVYSAAGGKGLHVANIAHILGEDIITTGFLGGTTGEFIENRLKEIGIKSNFVKISGTTRECLAFITDDLVQTEVLEPGPFVTEEEKSIFINMYDNLLVNSDVIVASGSVPKNIEANIYAKLIEKANRADKKFLLDTSGELLKEGIKAKPFLIKPNKDELEMLTGKAVIDEKDILKHIKTLNQSGIKCVIVSLGAQGSLVCFNGNIFKVTIPKVKAVNPVGSGDSLVGGFAVGIERNYPIEKIIALGAACGTANAMIKENGWVEMKTVNEIMEKVKIQRI</sequence>
<dbReference type="SUPFAM" id="SSF53613">
    <property type="entry name" value="Ribokinase-like"/>
    <property type="match status" value="1"/>
</dbReference>
<feature type="domain" description="Carbohydrate kinase PfkB" evidence="7">
    <location>
        <begin position="13"/>
        <end position="281"/>
    </location>
</feature>
<dbReference type="InterPro" id="IPR011611">
    <property type="entry name" value="PfkB_dom"/>
</dbReference>
<proteinExistence type="inferred from homology"/>
<dbReference type="RefSeq" id="WP_406785503.1">
    <property type="nucleotide sequence ID" value="NZ_JBJIAA010000001.1"/>
</dbReference>
<protein>
    <recommendedName>
        <fullName evidence="6">Tagatose-6-phosphate kinase</fullName>
        <ecNumber evidence="6">2.7.1.144</ecNumber>
    </recommendedName>
</protein>
<keyword evidence="2 6" id="KW-0808">Transferase</keyword>
<dbReference type="PROSITE" id="PS00584">
    <property type="entry name" value="PFKB_KINASES_2"/>
    <property type="match status" value="1"/>
</dbReference>
<evidence type="ECO:0000313" key="9">
    <source>
        <dbReference type="Proteomes" id="UP001623592"/>
    </source>
</evidence>
<keyword evidence="9" id="KW-1185">Reference proteome</keyword>
<comment type="pathway">
    <text evidence="6">Carbohydrate metabolism; D-tagatose 6-phosphate degradation; D-glyceraldehyde 3-phosphate and glycerone phosphate from D-tagatose 6-phosphate: step 1/2.</text>
</comment>
<evidence type="ECO:0000256" key="3">
    <source>
        <dbReference type="ARBA" id="ARBA00022741"/>
    </source>
</evidence>
<dbReference type="NCBIfam" id="TIGR03168">
    <property type="entry name" value="1-PFK"/>
    <property type="match status" value="1"/>
</dbReference>
<evidence type="ECO:0000259" key="7">
    <source>
        <dbReference type="Pfam" id="PF00294"/>
    </source>
</evidence>
<dbReference type="PANTHER" id="PTHR46566">
    <property type="entry name" value="1-PHOSPHOFRUCTOKINASE-RELATED"/>
    <property type="match status" value="1"/>
</dbReference>
<evidence type="ECO:0000256" key="4">
    <source>
        <dbReference type="ARBA" id="ARBA00022777"/>
    </source>
</evidence>
<evidence type="ECO:0000256" key="6">
    <source>
        <dbReference type="PIRNR" id="PIRNR000535"/>
    </source>
</evidence>
<dbReference type="EC" id="2.7.1.144" evidence="6"/>
<organism evidence="8 9">
    <name type="scientific">Clostridium neuense</name>
    <dbReference type="NCBI Taxonomy" id="1728934"/>
    <lineage>
        <taxon>Bacteria</taxon>
        <taxon>Bacillati</taxon>
        <taxon>Bacillota</taxon>
        <taxon>Clostridia</taxon>
        <taxon>Eubacteriales</taxon>
        <taxon>Clostridiaceae</taxon>
        <taxon>Clostridium</taxon>
    </lineage>
</organism>
<dbReference type="InterPro" id="IPR029056">
    <property type="entry name" value="Ribokinase-like"/>
</dbReference>
<evidence type="ECO:0000313" key="8">
    <source>
        <dbReference type="EMBL" id="MFL0248824.1"/>
    </source>
</evidence>
<keyword evidence="6" id="KW-0423">Lactose metabolism</keyword>
<dbReference type="Proteomes" id="UP001623592">
    <property type="component" value="Unassembled WGS sequence"/>
</dbReference>
<dbReference type="EMBL" id="JBJIAA010000001">
    <property type="protein sequence ID" value="MFL0248824.1"/>
    <property type="molecule type" value="Genomic_DNA"/>
</dbReference>
<keyword evidence="4" id="KW-0418">Kinase</keyword>
<dbReference type="Pfam" id="PF00294">
    <property type="entry name" value="PfkB"/>
    <property type="match status" value="1"/>
</dbReference>
<comment type="caution">
    <text evidence="8">The sequence shown here is derived from an EMBL/GenBank/DDBJ whole genome shotgun (WGS) entry which is preliminary data.</text>
</comment>
<comment type="catalytic activity">
    <reaction evidence="6">
        <text>D-tagatofuranose 6-phosphate + ATP = D-tagatofuranose 1,6-bisphosphate + ADP + H(+)</text>
        <dbReference type="Rhea" id="RHEA:12420"/>
        <dbReference type="ChEBI" id="CHEBI:15378"/>
        <dbReference type="ChEBI" id="CHEBI:30616"/>
        <dbReference type="ChEBI" id="CHEBI:58694"/>
        <dbReference type="ChEBI" id="CHEBI:58695"/>
        <dbReference type="ChEBI" id="CHEBI:456216"/>
        <dbReference type="EC" id="2.7.1.144"/>
    </reaction>
</comment>
<evidence type="ECO:0000256" key="2">
    <source>
        <dbReference type="ARBA" id="ARBA00022679"/>
    </source>
</evidence>
<keyword evidence="5 6" id="KW-0067">ATP-binding</keyword>
<keyword evidence="3 6" id="KW-0547">Nucleotide-binding</keyword>
<reference evidence="8 9" key="1">
    <citation type="submission" date="2024-11" db="EMBL/GenBank/DDBJ databases">
        <authorList>
            <person name="Heng Y.C."/>
            <person name="Lim A.C.H."/>
            <person name="Lee J.K.Y."/>
            <person name="Kittelmann S."/>
        </authorList>
    </citation>
    <scope>NUCLEOTIDE SEQUENCE [LARGE SCALE GENOMIC DNA]</scope>
    <source>
        <strain evidence="8 9">WILCCON 0114</strain>
    </source>
</reference>
<dbReference type="InterPro" id="IPR017583">
    <property type="entry name" value="Tagatose/fructose_Pkinase"/>
</dbReference>
<comment type="similarity">
    <text evidence="1">Belongs to the carbohydrate kinase pfkB family.</text>
</comment>
<dbReference type="PANTHER" id="PTHR46566:SF2">
    <property type="entry name" value="ATP-DEPENDENT 6-PHOSPHOFRUCTOKINASE ISOZYME 2"/>
    <property type="match status" value="1"/>
</dbReference>
<dbReference type="Gene3D" id="3.40.1190.20">
    <property type="match status" value="1"/>
</dbReference>
<name>A0ABW8T8F6_9CLOT</name>
<dbReference type="InterPro" id="IPR002173">
    <property type="entry name" value="Carboh/pur_kinase_PfkB_CS"/>
</dbReference>
<comment type="similarity">
    <text evidence="6">Belongs to the carbohydrate kinase PfkB family. LacC subfamily.</text>
</comment>
<dbReference type="PIRSF" id="PIRSF000535">
    <property type="entry name" value="1PFK/6PFK/LacC"/>
    <property type="match status" value="1"/>
</dbReference>
<evidence type="ECO:0000256" key="5">
    <source>
        <dbReference type="ARBA" id="ARBA00022840"/>
    </source>
</evidence>